<dbReference type="Proteomes" id="UP000192333">
    <property type="component" value="Chromosome I"/>
</dbReference>
<dbReference type="EMBL" id="LT838813">
    <property type="protein sequence ID" value="SMD42822.1"/>
    <property type="molecule type" value="Genomic_DNA"/>
</dbReference>
<keyword evidence="1" id="KW-0812">Transmembrane</keyword>
<keyword evidence="3" id="KW-1185">Reference proteome</keyword>
<proteinExistence type="predicted"/>
<dbReference type="RefSeq" id="WP_084119583.1">
    <property type="nucleotide sequence ID" value="NZ_LT838813.1"/>
</dbReference>
<evidence type="ECO:0000256" key="1">
    <source>
        <dbReference type="SAM" id="Phobius"/>
    </source>
</evidence>
<sequence length="255" mass="29881">MISFFRKIRQKLLSQNRVTRYLVYALGEIFLVVIGILIALQVNNWNEGRKLNKQKAVLLENLEQDFEENQKRLDLIIGFLNDREKYARHILALLDSLPEKLDSIPTVFALERAGFVHYFNPTQPTYEEMKSSGTLSLISNKELKRVMSSYQTFLEYSYRIEEKNSDLIQSFADRILRYMDPDFGTVNITDNESKAYAGVHFDLKAMSNDTEIHYLLNLIVHKSIVEAGYKDRIFRPRLKYILELIKEEKKIASNE</sequence>
<gene>
    <name evidence="2" type="ORF">SAMN00777080_1387</name>
</gene>
<dbReference type="AlphaFoldDB" id="A0A1W2H2H1"/>
<dbReference type="STRING" id="758820.SAMN00777080_1387"/>
<dbReference type="InterPro" id="IPR045749">
    <property type="entry name" value="DUF6090"/>
</dbReference>
<evidence type="ECO:0000313" key="3">
    <source>
        <dbReference type="Proteomes" id="UP000192333"/>
    </source>
</evidence>
<feature type="transmembrane region" description="Helical" evidence="1">
    <location>
        <begin position="21"/>
        <end position="42"/>
    </location>
</feature>
<organism evidence="2 3">
    <name type="scientific">Aquiflexum balticum DSM 16537</name>
    <dbReference type="NCBI Taxonomy" id="758820"/>
    <lineage>
        <taxon>Bacteria</taxon>
        <taxon>Pseudomonadati</taxon>
        <taxon>Bacteroidota</taxon>
        <taxon>Cytophagia</taxon>
        <taxon>Cytophagales</taxon>
        <taxon>Cyclobacteriaceae</taxon>
        <taxon>Aquiflexum</taxon>
    </lineage>
</organism>
<reference evidence="3" key="1">
    <citation type="submission" date="2017-04" db="EMBL/GenBank/DDBJ databases">
        <authorList>
            <person name="Varghese N."/>
            <person name="Submissions S."/>
        </authorList>
    </citation>
    <scope>NUCLEOTIDE SEQUENCE [LARGE SCALE GENOMIC DNA]</scope>
    <source>
        <strain evidence="3">DSM 16537</strain>
    </source>
</reference>
<evidence type="ECO:0000313" key="2">
    <source>
        <dbReference type="EMBL" id="SMD42822.1"/>
    </source>
</evidence>
<accession>A0A1W2H2H1</accession>
<dbReference type="OrthoDB" id="821805at2"/>
<dbReference type="Pfam" id="PF19578">
    <property type="entry name" value="DUF6090"/>
    <property type="match status" value="1"/>
</dbReference>
<name>A0A1W2H2H1_9BACT</name>
<keyword evidence="1" id="KW-0472">Membrane</keyword>
<keyword evidence="1" id="KW-1133">Transmembrane helix</keyword>
<protein>
    <submittedName>
        <fullName evidence="2">Uncharacterized protein</fullName>
    </submittedName>
</protein>